<reference evidence="1" key="1">
    <citation type="submission" date="2008-12" db="EMBL/GenBank/DDBJ databases">
        <title>Annotation of the Yersinia bercovieri ATCC 43970 genome.</title>
        <authorList>
            <person name="Read T.D."/>
            <person name="Akmal A."/>
            <person name="Bishop-Lilly K."/>
            <person name="Chen P.E."/>
            <person name="Cook C."/>
            <person name="Kiley M.P."/>
            <person name="Lentz S."/>
            <person name="Mateczun A."/>
            <person name="Nagarajan N."/>
            <person name="Nolan N."/>
            <person name="Osborne B.I."/>
            <person name="Pop M."/>
            <person name="Sozhamannan S."/>
            <person name="Stewart A.C."/>
            <person name="Sulakvelidze A."/>
            <person name="Thomason B."/>
            <person name="Willner K."/>
            <person name="Zwick M.E."/>
        </authorList>
    </citation>
    <scope>NUCLEOTIDE SEQUENCE [LARGE SCALE GENOMIC DNA]</scope>
    <source>
        <strain evidence="1">ATCC 43970</strain>
    </source>
</reference>
<name>A0ABM9XY16_YERBE</name>
<evidence type="ECO:0000313" key="2">
    <source>
        <dbReference type="Proteomes" id="UP000010319"/>
    </source>
</evidence>
<organism evidence="1 2">
    <name type="scientific">Yersinia bercovieri ATCC 43970</name>
    <dbReference type="NCBI Taxonomy" id="349968"/>
    <lineage>
        <taxon>Bacteria</taxon>
        <taxon>Pseudomonadati</taxon>
        <taxon>Pseudomonadota</taxon>
        <taxon>Gammaproteobacteria</taxon>
        <taxon>Enterobacterales</taxon>
        <taxon>Yersiniaceae</taxon>
        <taxon>Yersinia</taxon>
    </lineage>
</organism>
<dbReference type="EMBL" id="AALC02000031">
    <property type="protein sequence ID" value="EEQ06291.1"/>
    <property type="molecule type" value="Genomic_DNA"/>
</dbReference>
<dbReference type="Proteomes" id="UP000010319">
    <property type="component" value="Unassembled WGS sequence"/>
</dbReference>
<gene>
    <name evidence="1" type="ORF">yberc0001_31230</name>
</gene>
<keyword evidence="2" id="KW-1185">Reference proteome</keyword>
<comment type="caution">
    <text evidence="1">The sequence shown here is derived from an EMBL/GenBank/DDBJ whole genome shotgun (WGS) entry which is preliminary data.</text>
</comment>
<sequence>MKPLTQLDSLLKLLLRISAIINKFINFNELVTQFNFKNIN</sequence>
<accession>A0ABM9XY16</accession>
<protein>
    <submittedName>
        <fullName evidence="1">Uncharacterized protein</fullName>
    </submittedName>
</protein>
<proteinExistence type="predicted"/>
<evidence type="ECO:0000313" key="1">
    <source>
        <dbReference type="EMBL" id="EEQ06291.1"/>
    </source>
</evidence>